<dbReference type="SMART" id="SM00733">
    <property type="entry name" value="Mterf"/>
    <property type="match status" value="5"/>
</dbReference>
<name>A0A2K3NGZ0_TRIPR</name>
<reference evidence="4 5" key="1">
    <citation type="journal article" date="2014" name="Am. J. Bot.">
        <title>Genome assembly and annotation for red clover (Trifolium pratense; Fabaceae).</title>
        <authorList>
            <person name="Istvanek J."/>
            <person name="Jaros M."/>
            <person name="Krenek A."/>
            <person name="Repkova J."/>
        </authorList>
    </citation>
    <scope>NUCLEOTIDE SEQUENCE [LARGE SCALE GENOMIC DNA]</scope>
    <source>
        <strain evidence="5">cv. Tatra</strain>
        <tissue evidence="4">Young leaves</tissue>
    </source>
</reference>
<dbReference type="PANTHER" id="PTHR13068:SF91">
    <property type="entry name" value="TRANSCRIPTION TERMINATION FACTOR FAMILY PROTEIN"/>
    <property type="match status" value="1"/>
</dbReference>
<organism evidence="4 5">
    <name type="scientific">Trifolium pratense</name>
    <name type="common">Red clover</name>
    <dbReference type="NCBI Taxonomy" id="57577"/>
    <lineage>
        <taxon>Eukaryota</taxon>
        <taxon>Viridiplantae</taxon>
        <taxon>Streptophyta</taxon>
        <taxon>Embryophyta</taxon>
        <taxon>Tracheophyta</taxon>
        <taxon>Spermatophyta</taxon>
        <taxon>Magnoliopsida</taxon>
        <taxon>eudicotyledons</taxon>
        <taxon>Gunneridae</taxon>
        <taxon>Pentapetalae</taxon>
        <taxon>rosids</taxon>
        <taxon>fabids</taxon>
        <taxon>Fabales</taxon>
        <taxon>Fabaceae</taxon>
        <taxon>Papilionoideae</taxon>
        <taxon>50 kb inversion clade</taxon>
        <taxon>NPAAA clade</taxon>
        <taxon>Hologalegina</taxon>
        <taxon>IRL clade</taxon>
        <taxon>Trifolieae</taxon>
        <taxon>Trifolium</taxon>
    </lineage>
</organism>
<dbReference type="InterPro" id="IPR038538">
    <property type="entry name" value="MTERF_sf"/>
</dbReference>
<dbReference type="PANTHER" id="PTHR13068">
    <property type="entry name" value="CGI-12 PROTEIN-RELATED"/>
    <property type="match status" value="1"/>
</dbReference>
<protein>
    <submittedName>
        <fullName evidence="4">mTERF protein</fullName>
    </submittedName>
</protein>
<keyword evidence="3" id="KW-0809">Transit peptide</keyword>
<comment type="similarity">
    <text evidence="1">Belongs to the mTERF family.</text>
</comment>
<dbReference type="Pfam" id="PF02536">
    <property type="entry name" value="mTERF"/>
    <property type="match status" value="1"/>
</dbReference>
<dbReference type="GO" id="GO:0003676">
    <property type="term" value="F:nucleic acid binding"/>
    <property type="evidence" value="ECO:0007669"/>
    <property type="project" value="InterPro"/>
</dbReference>
<reference evidence="4 5" key="2">
    <citation type="journal article" date="2017" name="Front. Plant Sci.">
        <title>Gene Classification and Mining of Molecular Markers Useful in Red Clover (Trifolium pratense) Breeding.</title>
        <authorList>
            <person name="Istvanek J."/>
            <person name="Dluhosova J."/>
            <person name="Dluhos P."/>
            <person name="Patkova L."/>
            <person name="Nedelnik J."/>
            <person name="Repkova J."/>
        </authorList>
    </citation>
    <scope>NUCLEOTIDE SEQUENCE [LARGE SCALE GENOMIC DNA]</scope>
    <source>
        <strain evidence="5">cv. Tatra</strain>
        <tissue evidence="4">Young leaves</tissue>
    </source>
</reference>
<evidence type="ECO:0000256" key="2">
    <source>
        <dbReference type="ARBA" id="ARBA00022472"/>
    </source>
</evidence>
<keyword evidence="2" id="KW-0806">Transcription termination</keyword>
<evidence type="ECO:0000256" key="1">
    <source>
        <dbReference type="ARBA" id="ARBA00007692"/>
    </source>
</evidence>
<evidence type="ECO:0000313" key="5">
    <source>
        <dbReference type="Proteomes" id="UP000236291"/>
    </source>
</evidence>
<dbReference type="EMBL" id="ASHM01021150">
    <property type="protein sequence ID" value="PNY02287.1"/>
    <property type="molecule type" value="Genomic_DNA"/>
</dbReference>
<dbReference type="InterPro" id="IPR003690">
    <property type="entry name" value="MTERF"/>
</dbReference>
<sequence>MLRYIIFNSNHYKTLNPQKSYPLFPFQFSHKFKLCTTSSDSVSESESFTVSYLINNIGFTREKALKASKRVRFNSPEKPNSAFTFFRNFGFSDTDIKKICIKEPWLLTSDTHNSILPKIEFFLSKGASMSEISRLLMASPRILQFSLENRIIPHFEFYNRILKSDKATICCMIRHSILLAYNLVPVNVKLLIDYGVCDSSIVKLLLTRPTILGSIDLIKSLEEVKGLGFNPSTSTFGIALVAKKCMSKTRWNEKVVAFKKWGWSDEDIVESFRLQPNLMLSSVDKINLVMSFWVNQLGWNSLALTRKPQIFGFSLQKRIIPRALVVQYLQMKGLRKNYASLVTPFFWSEELFLRKYVYCFKEESDYLLKLYEETMNHAYTTENIEMPFIK</sequence>
<comment type="caution">
    <text evidence="4">The sequence shown here is derived from an EMBL/GenBank/DDBJ whole genome shotgun (WGS) entry which is preliminary data.</text>
</comment>
<dbReference type="FunFam" id="1.25.70.10:FF:000001">
    <property type="entry name" value="Mitochondrial transcription termination factor-like"/>
    <property type="match status" value="1"/>
</dbReference>
<gene>
    <name evidence="4" type="ORF">L195_g025592</name>
</gene>
<proteinExistence type="inferred from homology"/>
<keyword evidence="2" id="KW-0804">Transcription</keyword>
<dbReference type="AlphaFoldDB" id="A0A2K3NGZ0"/>
<dbReference type="Proteomes" id="UP000236291">
    <property type="component" value="Unassembled WGS sequence"/>
</dbReference>
<evidence type="ECO:0000256" key="3">
    <source>
        <dbReference type="ARBA" id="ARBA00022946"/>
    </source>
</evidence>
<dbReference type="GO" id="GO:0006353">
    <property type="term" value="P:DNA-templated transcription termination"/>
    <property type="evidence" value="ECO:0007669"/>
    <property type="project" value="UniProtKB-KW"/>
</dbReference>
<dbReference type="Gene3D" id="1.25.70.10">
    <property type="entry name" value="Transcription termination factor 3, mitochondrial"/>
    <property type="match status" value="2"/>
</dbReference>
<keyword evidence="2" id="KW-0805">Transcription regulation</keyword>
<accession>A0A2K3NGZ0</accession>
<evidence type="ECO:0000313" key="4">
    <source>
        <dbReference type="EMBL" id="PNY02287.1"/>
    </source>
</evidence>